<dbReference type="PATRIC" id="fig|626937.4.peg.921"/>
<dbReference type="GO" id="GO:0010181">
    <property type="term" value="F:FMN binding"/>
    <property type="evidence" value="ECO:0007669"/>
    <property type="project" value="InterPro"/>
</dbReference>
<evidence type="ECO:0000256" key="1">
    <source>
        <dbReference type="ARBA" id="ARBA00022723"/>
    </source>
</evidence>
<dbReference type="Gene3D" id="3.30.70.20">
    <property type="match status" value="1"/>
</dbReference>
<dbReference type="KEGG" id="cmiu:B1H56_01650"/>
<feature type="domain" description="Flavodoxin-like" evidence="4">
    <location>
        <begin position="3"/>
        <end position="151"/>
    </location>
</feature>
<keyword evidence="2" id="KW-0408">Iron</keyword>
<dbReference type="PANTHER" id="PTHR43122:SF1">
    <property type="entry name" value="IRON-SULFUR-BINDING PROTEIN"/>
    <property type="match status" value="1"/>
</dbReference>
<dbReference type="InterPro" id="IPR017896">
    <property type="entry name" value="4Fe4S_Fe-S-bd"/>
</dbReference>
<sequence length="268" mass="29733">MKLWAVYFSATGTTKKIVTAVARVLGERLGAEKYEFDFTLPAARRGWPEFKREDIAVFGIPVYAGRVPNVLLRYLDTVAGNGALAVPVVLYGNRNFDDALAELRDILVKDGFMPAAGAAFIGEHAFSRRLAKGRPDEKDMERAKRFAEKIFTKLEMGTVSGPEIPGIPFPYRGYYMPRDGEGNPIDIRRVKPRTADCCGGCGICVDVCPMGSISRENVRECGGICIKCGACVKACPKHAKYFDDEGYLCHLHQLEEGLKDRREPELFL</sequence>
<dbReference type="EMBL" id="LSZW01000047">
    <property type="protein sequence ID" value="KXK66197.1"/>
    <property type="molecule type" value="Genomic_DNA"/>
</dbReference>
<keyword evidence="1" id="KW-0479">Metal-binding</keyword>
<feature type="domain" description="4Fe-4S ferredoxin-type" evidence="5">
    <location>
        <begin position="188"/>
        <end position="218"/>
    </location>
</feature>
<evidence type="ECO:0000259" key="5">
    <source>
        <dbReference type="PROSITE" id="PS51379"/>
    </source>
</evidence>
<comment type="caution">
    <text evidence="6">The sequence shown here is derived from an EMBL/GenBank/DDBJ whole genome shotgun (WGS) entry which is preliminary data.</text>
</comment>
<evidence type="ECO:0000256" key="2">
    <source>
        <dbReference type="ARBA" id="ARBA00023004"/>
    </source>
</evidence>
<evidence type="ECO:0000256" key="3">
    <source>
        <dbReference type="ARBA" id="ARBA00023014"/>
    </source>
</evidence>
<keyword evidence="7" id="KW-1185">Reference proteome</keyword>
<dbReference type="GO" id="GO:0016651">
    <property type="term" value="F:oxidoreductase activity, acting on NAD(P)H"/>
    <property type="evidence" value="ECO:0007669"/>
    <property type="project" value="UniProtKB-ARBA"/>
</dbReference>
<proteinExistence type="predicted"/>
<dbReference type="GO" id="GO:0051536">
    <property type="term" value="F:iron-sulfur cluster binding"/>
    <property type="evidence" value="ECO:0007669"/>
    <property type="project" value="UniProtKB-KW"/>
</dbReference>
<dbReference type="PROSITE" id="PS50902">
    <property type="entry name" value="FLAVODOXIN_LIKE"/>
    <property type="match status" value="1"/>
</dbReference>
<dbReference type="RefSeq" id="WP_066520371.1">
    <property type="nucleotide sequence ID" value="NZ_CABMOF010000003.1"/>
</dbReference>
<evidence type="ECO:0000313" key="7">
    <source>
        <dbReference type="Proteomes" id="UP000070366"/>
    </source>
</evidence>
<dbReference type="InterPro" id="IPR047964">
    <property type="entry name" value="EFR1-like"/>
</dbReference>
<dbReference type="OrthoDB" id="9813995at2"/>
<keyword evidence="3" id="KW-0411">Iron-sulfur</keyword>
<dbReference type="Proteomes" id="UP000070366">
    <property type="component" value="Unassembled WGS sequence"/>
</dbReference>
<organism evidence="6 7">
    <name type="scientific">Christensenella minuta</name>
    <dbReference type="NCBI Taxonomy" id="626937"/>
    <lineage>
        <taxon>Bacteria</taxon>
        <taxon>Bacillati</taxon>
        <taxon>Bacillota</taxon>
        <taxon>Clostridia</taxon>
        <taxon>Christensenellales</taxon>
        <taxon>Christensenellaceae</taxon>
        <taxon>Christensenella</taxon>
    </lineage>
</organism>
<dbReference type="PROSITE" id="PS00198">
    <property type="entry name" value="4FE4S_FER_1"/>
    <property type="match status" value="1"/>
</dbReference>
<dbReference type="PROSITE" id="PS51379">
    <property type="entry name" value="4FE4S_FER_2"/>
    <property type="match status" value="2"/>
</dbReference>
<dbReference type="InterPro" id="IPR029039">
    <property type="entry name" value="Flavoprotein-like_sf"/>
</dbReference>
<evidence type="ECO:0000313" key="6">
    <source>
        <dbReference type="EMBL" id="KXK66197.1"/>
    </source>
</evidence>
<dbReference type="PANTHER" id="PTHR43122">
    <property type="entry name" value="FERREDOXIN SUBUNIT OF PYRUVATE:FLAVODOXIN OXIDOREDUCTASE-RELATED"/>
    <property type="match status" value="1"/>
</dbReference>
<dbReference type="GO" id="GO:0046872">
    <property type="term" value="F:metal ion binding"/>
    <property type="evidence" value="ECO:0007669"/>
    <property type="project" value="UniProtKB-KW"/>
</dbReference>
<protein>
    <submittedName>
        <fullName evidence="6">4Fe-4S binding domain protein</fullName>
    </submittedName>
</protein>
<dbReference type="Pfam" id="PF00037">
    <property type="entry name" value="Fer4"/>
    <property type="match status" value="1"/>
</dbReference>
<dbReference type="SUPFAM" id="SSF52218">
    <property type="entry name" value="Flavoproteins"/>
    <property type="match status" value="1"/>
</dbReference>
<feature type="domain" description="4Fe-4S ferredoxin-type" evidence="5">
    <location>
        <begin position="225"/>
        <end position="245"/>
    </location>
</feature>
<name>A0A136Q698_9FIRM</name>
<dbReference type="AlphaFoldDB" id="A0A136Q698"/>
<dbReference type="NCBIfam" id="NF038196">
    <property type="entry name" value="ferrodoxin_EFR1"/>
    <property type="match status" value="1"/>
</dbReference>
<dbReference type="Gene3D" id="3.40.50.360">
    <property type="match status" value="1"/>
</dbReference>
<evidence type="ECO:0000259" key="4">
    <source>
        <dbReference type="PROSITE" id="PS50902"/>
    </source>
</evidence>
<gene>
    <name evidence="6" type="ORF">HMPREF3293_00933</name>
</gene>
<dbReference type="InterPro" id="IPR008254">
    <property type="entry name" value="Flavodoxin/NO_synth"/>
</dbReference>
<accession>A0A136Q698</accession>
<reference evidence="6 7" key="1">
    <citation type="submission" date="2016-02" db="EMBL/GenBank/DDBJ databases">
        <authorList>
            <person name="Wen L."/>
            <person name="He K."/>
            <person name="Yang H."/>
        </authorList>
    </citation>
    <scope>NUCLEOTIDE SEQUENCE [LARGE SCALE GENOMIC DNA]</scope>
    <source>
        <strain evidence="6 7">DSM 22607</strain>
    </source>
</reference>
<dbReference type="SUPFAM" id="SSF54862">
    <property type="entry name" value="4Fe-4S ferredoxins"/>
    <property type="match status" value="1"/>
</dbReference>
<dbReference type="InterPro" id="IPR017900">
    <property type="entry name" value="4Fe4S_Fe_S_CS"/>
</dbReference>
<dbReference type="STRING" id="626937.HMPREF3293_00933"/>